<comment type="caution">
    <text evidence="1">The sequence shown here is derived from an EMBL/GenBank/DDBJ whole genome shotgun (WGS) entry which is preliminary data.</text>
</comment>
<protein>
    <submittedName>
        <fullName evidence="1">Uncharacterized protein</fullName>
    </submittedName>
</protein>
<dbReference type="AlphaFoldDB" id="A0AAD5IQY3"/>
<dbReference type="EMBL" id="JAJSOW010000103">
    <property type="protein sequence ID" value="KAI9173905.1"/>
    <property type="molecule type" value="Genomic_DNA"/>
</dbReference>
<dbReference type="Proteomes" id="UP001064489">
    <property type="component" value="Chromosome 8"/>
</dbReference>
<gene>
    <name evidence="1" type="ORF">LWI28_008543</name>
</gene>
<sequence>MRVVMGRRTLHTGVDERYKLGLHVGHKYIGVCLFDRTDSIVVPDWPPFYRKDRKPLSIAKQLENSMNRFEVSKEIVVGRHPWSLSSKKQVKCDLTSGVTDIEDFIDEVFQAGVNANILTGVKFIFHDVRVILNPWAARERIKYLKNKGKIDFSGDEEVLLEAVNDTNATLLMMLHHLHMGGVKTYGEVTMKIEKNGDVTYSFGKVYLGTVIP</sequence>
<evidence type="ECO:0000313" key="2">
    <source>
        <dbReference type="Proteomes" id="UP001064489"/>
    </source>
</evidence>
<name>A0AAD5IQY3_ACENE</name>
<proteinExistence type="predicted"/>
<evidence type="ECO:0000313" key="1">
    <source>
        <dbReference type="EMBL" id="KAI9173905.1"/>
    </source>
</evidence>
<accession>A0AAD5IQY3</accession>
<organism evidence="1 2">
    <name type="scientific">Acer negundo</name>
    <name type="common">Box elder</name>
    <dbReference type="NCBI Taxonomy" id="4023"/>
    <lineage>
        <taxon>Eukaryota</taxon>
        <taxon>Viridiplantae</taxon>
        <taxon>Streptophyta</taxon>
        <taxon>Embryophyta</taxon>
        <taxon>Tracheophyta</taxon>
        <taxon>Spermatophyta</taxon>
        <taxon>Magnoliopsida</taxon>
        <taxon>eudicotyledons</taxon>
        <taxon>Gunneridae</taxon>
        <taxon>Pentapetalae</taxon>
        <taxon>rosids</taxon>
        <taxon>malvids</taxon>
        <taxon>Sapindales</taxon>
        <taxon>Sapindaceae</taxon>
        <taxon>Hippocastanoideae</taxon>
        <taxon>Acereae</taxon>
        <taxon>Acer</taxon>
    </lineage>
</organism>
<keyword evidence="2" id="KW-1185">Reference proteome</keyword>
<reference evidence="1" key="1">
    <citation type="journal article" date="2022" name="Plant J.">
        <title>Strategies of tolerance reflected in two North American maple genomes.</title>
        <authorList>
            <person name="McEvoy S.L."/>
            <person name="Sezen U.U."/>
            <person name="Trouern-Trend A."/>
            <person name="McMahon S.M."/>
            <person name="Schaberg P.G."/>
            <person name="Yang J."/>
            <person name="Wegrzyn J.L."/>
            <person name="Swenson N.G."/>
        </authorList>
    </citation>
    <scope>NUCLEOTIDE SEQUENCE</scope>
    <source>
        <strain evidence="1">91603</strain>
    </source>
</reference>
<reference evidence="1" key="2">
    <citation type="submission" date="2023-02" db="EMBL/GenBank/DDBJ databases">
        <authorList>
            <person name="Swenson N.G."/>
            <person name="Wegrzyn J.L."/>
            <person name="Mcevoy S.L."/>
        </authorList>
    </citation>
    <scope>NUCLEOTIDE SEQUENCE</scope>
    <source>
        <strain evidence="1">91603</strain>
        <tissue evidence="1">Leaf</tissue>
    </source>
</reference>